<evidence type="ECO:0000256" key="1">
    <source>
        <dbReference type="ARBA" id="ARBA00001966"/>
    </source>
</evidence>
<evidence type="ECO:0000256" key="2">
    <source>
        <dbReference type="ARBA" id="ARBA00005155"/>
    </source>
</evidence>
<dbReference type="EMBL" id="SHMQ01000037">
    <property type="protein sequence ID" value="RZV37431.1"/>
    <property type="molecule type" value="Genomic_DNA"/>
</dbReference>
<dbReference type="SUPFAM" id="SSF102114">
    <property type="entry name" value="Radical SAM enzymes"/>
    <property type="match status" value="1"/>
</dbReference>
<dbReference type="InterPro" id="IPR013785">
    <property type="entry name" value="Aldolase_TIM"/>
</dbReference>
<evidence type="ECO:0000256" key="10">
    <source>
        <dbReference type="ARBA" id="ARBA00023239"/>
    </source>
</evidence>
<dbReference type="PROSITE" id="PS51918">
    <property type="entry name" value="RADICAL_SAM"/>
    <property type="match status" value="1"/>
</dbReference>
<dbReference type="SFLD" id="SFLDG01067">
    <property type="entry name" value="SPASM/twitch_domain_containing"/>
    <property type="match status" value="1"/>
</dbReference>
<name>A0A520X8A2_9DELT</name>
<evidence type="ECO:0000256" key="3">
    <source>
        <dbReference type="ARBA" id="ARBA00006804"/>
    </source>
</evidence>
<comment type="pathway">
    <text evidence="2">Cofactor biosynthesis; Fe-Mo cofactor biosynthesis.</text>
</comment>
<dbReference type="GO" id="GO:0046872">
    <property type="term" value="F:metal ion binding"/>
    <property type="evidence" value="ECO:0007669"/>
    <property type="project" value="UniProtKB-KW"/>
</dbReference>
<dbReference type="PANTHER" id="PTHR43787">
    <property type="entry name" value="FEMO COFACTOR BIOSYNTHESIS PROTEIN NIFB-RELATED"/>
    <property type="match status" value="1"/>
</dbReference>
<keyword evidence="4" id="KW-0004">4Fe-4S</keyword>
<dbReference type="InterPro" id="IPR007197">
    <property type="entry name" value="rSAM"/>
</dbReference>
<keyword evidence="5" id="KW-0949">S-adenosyl-L-methionine</keyword>
<keyword evidence="6" id="KW-0479">Metal-binding</keyword>
<dbReference type="PANTHER" id="PTHR43787:SF13">
    <property type="entry name" value="FEMO COFACTOR BIOSYNTHESIS PROTEIN NIFB"/>
    <property type="match status" value="1"/>
</dbReference>
<dbReference type="Gene3D" id="3.20.20.70">
    <property type="entry name" value="Aldolase class I"/>
    <property type="match status" value="1"/>
</dbReference>
<evidence type="ECO:0000256" key="6">
    <source>
        <dbReference type="ARBA" id="ARBA00022723"/>
    </source>
</evidence>
<sequence length="307" mass="34266">MNNYQNNDNSIKNNFTTEISKHPCFNKEASKSYGRVHLPVAKSCNISCNYCHRDYDCQNESRPGVTSSLLLPEEAVSRIYEVKRFFGDISVAAVAGPGDSLTEPLNTLKTFGLVKKEFPDIILCMSTNGLNLSDNLEELLDMGVRFITVTLNAIDVSVASKIYRYVDYKNIIYTDKDAAEILLEKQIKGIESAIKMGFTIKINSVLIPGINDFHIKDISEKAKKLGVYLFNVMPMIPAKKSYFEKIGVKGADKKDVTDITKDIEGINIMEHCRQCRSDAAGLLSEDLSGKLISEKGGLKCECKKMQF</sequence>
<dbReference type="SFLD" id="SFLDF00281">
    <property type="entry name" value="FeMo_cofactor_biosynthesis_pro"/>
    <property type="match status" value="1"/>
</dbReference>
<dbReference type="UniPathway" id="UPA00782"/>
<reference evidence="12 13" key="1">
    <citation type="submission" date="2019-01" db="EMBL/GenBank/DDBJ databases">
        <title>Insights into ecological role of a new deltaproteobacterial order Candidatus Sinidesulfobacterales (Sva0485) by metagenomics and metatranscriptomics.</title>
        <authorList>
            <person name="Tan S."/>
            <person name="Liu J."/>
            <person name="Fang Y."/>
            <person name="Hedlund B."/>
            <person name="Lian Z.-H."/>
            <person name="Huang L.-Y."/>
            <person name="Li J.-T."/>
            <person name="Huang L.-N."/>
            <person name="Li W.-J."/>
            <person name="Jiang H.-C."/>
            <person name="Dong H.-L."/>
            <person name="Shu W.-S."/>
        </authorList>
    </citation>
    <scope>NUCLEOTIDE SEQUENCE [LARGE SCALE GENOMIC DNA]</scope>
    <source>
        <strain evidence="12">AP4</strain>
    </source>
</reference>
<dbReference type="CDD" id="cd01335">
    <property type="entry name" value="Radical_SAM"/>
    <property type="match status" value="1"/>
</dbReference>
<feature type="domain" description="Radical SAM core" evidence="11">
    <location>
        <begin position="30"/>
        <end position="267"/>
    </location>
</feature>
<dbReference type="PROSITE" id="PS01305">
    <property type="entry name" value="MOAA_NIFB_PQQE"/>
    <property type="match status" value="1"/>
</dbReference>
<dbReference type="SFLD" id="SFLDS00029">
    <property type="entry name" value="Radical_SAM"/>
    <property type="match status" value="1"/>
</dbReference>
<evidence type="ECO:0000313" key="12">
    <source>
        <dbReference type="EMBL" id="RZV37431.1"/>
    </source>
</evidence>
<dbReference type="AlphaFoldDB" id="A0A520X8A2"/>
<evidence type="ECO:0000256" key="7">
    <source>
        <dbReference type="ARBA" id="ARBA00023004"/>
    </source>
</evidence>
<keyword evidence="8" id="KW-0411">Iron-sulfur</keyword>
<evidence type="ECO:0000256" key="4">
    <source>
        <dbReference type="ARBA" id="ARBA00022485"/>
    </source>
</evidence>
<accession>A0A520X8A2</accession>
<dbReference type="SFLD" id="SFLDG01068">
    <property type="entry name" value="FeMo_cofactor_biosynthesis_pro"/>
    <property type="match status" value="1"/>
</dbReference>
<evidence type="ECO:0000256" key="8">
    <source>
        <dbReference type="ARBA" id="ARBA00023014"/>
    </source>
</evidence>
<protein>
    <submittedName>
        <fullName evidence="12">Radical SAM protein</fullName>
    </submittedName>
</protein>
<comment type="similarity">
    <text evidence="3">Belongs to the radical SAM superfamily. NifB family.</text>
</comment>
<dbReference type="GO" id="GO:0051539">
    <property type="term" value="F:4 iron, 4 sulfur cluster binding"/>
    <property type="evidence" value="ECO:0007669"/>
    <property type="project" value="UniProtKB-KW"/>
</dbReference>
<evidence type="ECO:0000313" key="13">
    <source>
        <dbReference type="Proteomes" id="UP000322454"/>
    </source>
</evidence>
<evidence type="ECO:0000256" key="9">
    <source>
        <dbReference type="ARBA" id="ARBA00023231"/>
    </source>
</evidence>
<evidence type="ECO:0000259" key="11">
    <source>
        <dbReference type="PROSITE" id="PS51918"/>
    </source>
</evidence>
<dbReference type="GO" id="GO:0016829">
    <property type="term" value="F:lyase activity"/>
    <property type="evidence" value="ECO:0007669"/>
    <property type="project" value="UniProtKB-KW"/>
</dbReference>
<keyword evidence="9" id="KW-0535">Nitrogen fixation</keyword>
<proteinExistence type="inferred from homology"/>
<gene>
    <name evidence="12" type="ORF">EVJ48_08965</name>
</gene>
<dbReference type="Pfam" id="PF04055">
    <property type="entry name" value="Radical_SAM"/>
    <property type="match status" value="1"/>
</dbReference>
<comment type="cofactor">
    <cofactor evidence="1">
        <name>[4Fe-4S] cluster</name>
        <dbReference type="ChEBI" id="CHEBI:49883"/>
    </cofactor>
</comment>
<organism evidence="12 13">
    <name type="scientific">Candidatus Acidulodesulfobacterium acidiphilum</name>
    <dbReference type="NCBI Taxonomy" id="2597224"/>
    <lineage>
        <taxon>Bacteria</taxon>
        <taxon>Deltaproteobacteria</taxon>
        <taxon>Candidatus Acidulodesulfobacterales</taxon>
        <taxon>Candidatus Acidulodesulfobacterium</taxon>
    </lineage>
</organism>
<dbReference type="InterPro" id="IPR058240">
    <property type="entry name" value="rSAM_sf"/>
</dbReference>
<dbReference type="InterPro" id="IPR000385">
    <property type="entry name" value="MoaA_NifB_PqqE_Fe-S-bd_CS"/>
</dbReference>
<keyword evidence="10" id="KW-0456">Lyase</keyword>
<comment type="caution">
    <text evidence="12">The sequence shown here is derived from an EMBL/GenBank/DDBJ whole genome shotgun (WGS) entry which is preliminary data.</text>
</comment>
<evidence type="ECO:0000256" key="5">
    <source>
        <dbReference type="ARBA" id="ARBA00022691"/>
    </source>
</evidence>
<dbReference type="Proteomes" id="UP000322454">
    <property type="component" value="Unassembled WGS sequence"/>
</dbReference>
<keyword evidence="7" id="KW-0408">Iron</keyword>